<proteinExistence type="predicted"/>
<keyword evidence="4" id="KW-1185">Reference proteome</keyword>
<feature type="signal peptide" evidence="2">
    <location>
        <begin position="1"/>
        <end position="27"/>
    </location>
</feature>
<dbReference type="OrthoDB" id="9953410at2"/>
<feature type="compositionally biased region" description="Polar residues" evidence="1">
    <location>
        <begin position="38"/>
        <end position="60"/>
    </location>
</feature>
<dbReference type="Proteomes" id="UP000193061">
    <property type="component" value="Unassembled WGS sequence"/>
</dbReference>
<gene>
    <name evidence="3" type="ORF">ROA7450_00787</name>
</gene>
<organism evidence="3 4">
    <name type="scientific">Roseovarius albus</name>
    <dbReference type="NCBI Taxonomy" id="1247867"/>
    <lineage>
        <taxon>Bacteria</taxon>
        <taxon>Pseudomonadati</taxon>
        <taxon>Pseudomonadota</taxon>
        <taxon>Alphaproteobacteria</taxon>
        <taxon>Rhodobacterales</taxon>
        <taxon>Roseobacteraceae</taxon>
        <taxon>Roseovarius</taxon>
    </lineage>
</organism>
<reference evidence="3 4" key="1">
    <citation type="submission" date="2017-03" db="EMBL/GenBank/DDBJ databases">
        <authorList>
            <person name="Afonso C.L."/>
            <person name="Miller P.J."/>
            <person name="Scott M.A."/>
            <person name="Spackman E."/>
            <person name="Goraichik I."/>
            <person name="Dimitrov K.M."/>
            <person name="Suarez D.L."/>
            <person name="Swayne D.E."/>
        </authorList>
    </citation>
    <scope>NUCLEOTIDE SEQUENCE [LARGE SCALE GENOMIC DNA]</scope>
    <source>
        <strain evidence="3 4">CECT 7450</strain>
    </source>
</reference>
<evidence type="ECO:0000313" key="3">
    <source>
        <dbReference type="EMBL" id="SLN21720.1"/>
    </source>
</evidence>
<dbReference type="RefSeq" id="WP_143534353.1">
    <property type="nucleotide sequence ID" value="NZ_FWFX01000002.1"/>
</dbReference>
<dbReference type="AlphaFoldDB" id="A0A1X6YHK6"/>
<protein>
    <submittedName>
        <fullName evidence="3">Uncharacterized protein</fullName>
    </submittedName>
</protein>
<feature type="region of interest" description="Disordered" evidence="1">
    <location>
        <begin position="25"/>
        <end position="75"/>
    </location>
</feature>
<accession>A0A1X6YHK6</accession>
<dbReference type="EMBL" id="FWFX01000002">
    <property type="protein sequence ID" value="SLN21720.1"/>
    <property type="molecule type" value="Genomic_DNA"/>
</dbReference>
<evidence type="ECO:0000256" key="1">
    <source>
        <dbReference type="SAM" id="MobiDB-lite"/>
    </source>
</evidence>
<evidence type="ECO:0000313" key="4">
    <source>
        <dbReference type="Proteomes" id="UP000193061"/>
    </source>
</evidence>
<feature type="compositionally biased region" description="Basic and acidic residues" evidence="1">
    <location>
        <begin position="61"/>
        <end position="75"/>
    </location>
</feature>
<sequence>MTRPTLIKTAALTVAALATIASAPAFAQPDPSERQPLRNFQESSENTVTKAQVSTQSSITQDERIARAHDARIGR</sequence>
<name>A0A1X6YHK6_9RHOB</name>
<evidence type="ECO:0000256" key="2">
    <source>
        <dbReference type="SAM" id="SignalP"/>
    </source>
</evidence>
<feature type="chain" id="PRO_5011965057" evidence="2">
    <location>
        <begin position="28"/>
        <end position="75"/>
    </location>
</feature>
<keyword evidence="2" id="KW-0732">Signal</keyword>